<keyword evidence="3" id="KW-1185">Reference proteome</keyword>
<evidence type="ECO:0000313" key="3">
    <source>
        <dbReference type="Proteomes" id="UP000276603"/>
    </source>
</evidence>
<keyword evidence="1" id="KW-0732">Signal</keyword>
<gene>
    <name evidence="2" type="ORF">D7Z94_22795</name>
</gene>
<evidence type="ECO:0000256" key="1">
    <source>
        <dbReference type="SAM" id="SignalP"/>
    </source>
</evidence>
<dbReference type="EMBL" id="RBCJ01000005">
    <property type="protein sequence ID" value="RKN78040.1"/>
    <property type="molecule type" value="Genomic_DNA"/>
</dbReference>
<feature type="signal peptide" evidence="1">
    <location>
        <begin position="1"/>
        <end position="23"/>
    </location>
</feature>
<dbReference type="PROSITE" id="PS51257">
    <property type="entry name" value="PROKAR_LIPOPROTEIN"/>
    <property type="match status" value="1"/>
</dbReference>
<dbReference type="OrthoDB" id="1524444at2"/>
<proteinExistence type="predicted"/>
<comment type="caution">
    <text evidence="2">The sequence shown here is derived from an EMBL/GenBank/DDBJ whole genome shotgun (WGS) entry which is preliminary data.</text>
</comment>
<dbReference type="AlphaFoldDB" id="A0A3B0BYU3"/>
<dbReference type="Gene3D" id="1.20.5.320">
    <property type="entry name" value="6-Phosphogluconate Dehydrogenase, domain 3"/>
    <property type="match status" value="1"/>
</dbReference>
<sequence length="187" mass="20856">MKKTTLVFSTVLALFFISCEGPAGPPGLDGFDGADGAQGPPGPEFEAIAFEIDIDMVLNADLNRYEFALEPFPDDVILLQDDVVLMYRLEEVNNDLDVWRQLPQPFFSDQGLLFYNFDFTLNDYSVLVEPEFDAGLVPADLVQNQVFRIVVIPADLGLSSKMDKSNIDAVMRSLGIEEKDIKKIQLD</sequence>
<dbReference type="RefSeq" id="WP_120713937.1">
    <property type="nucleotide sequence ID" value="NZ_RBCJ01000005.1"/>
</dbReference>
<feature type="chain" id="PRO_5017227580" evidence="1">
    <location>
        <begin position="24"/>
        <end position="187"/>
    </location>
</feature>
<accession>A0A3B0BYU3</accession>
<evidence type="ECO:0000313" key="2">
    <source>
        <dbReference type="EMBL" id="RKN78040.1"/>
    </source>
</evidence>
<dbReference type="Proteomes" id="UP000276603">
    <property type="component" value="Unassembled WGS sequence"/>
</dbReference>
<protein>
    <submittedName>
        <fullName evidence="2">Collagen-like protein</fullName>
    </submittedName>
</protein>
<reference evidence="2 3" key="1">
    <citation type="submission" date="2018-10" db="EMBL/GenBank/DDBJ databases">
        <title>Ulvibacterium marinum gen. nov., sp. nov., a novel marine bacterium of the family Flavobacteriaceae, isolated from a culture of the green alga Ulva prolifera.</title>
        <authorList>
            <person name="Zhang Z."/>
        </authorList>
    </citation>
    <scope>NUCLEOTIDE SEQUENCE [LARGE SCALE GENOMIC DNA]</scope>
    <source>
        <strain evidence="2 3">CCMM003</strain>
    </source>
</reference>
<organism evidence="2 3">
    <name type="scientific">Ulvibacterium marinum</name>
    <dbReference type="NCBI Taxonomy" id="2419782"/>
    <lineage>
        <taxon>Bacteria</taxon>
        <taxon>Pseudomonadati</taxon>
        <taxon>Bacteroidota</taxon>
        <taxon>Flavobacteriia</taxon>
        <taxon>Flavobacteriales</taxon>
        <taxon>Flavobacteriaceae</taxon>
        <taxon>Ulvibacterium</taxon>
    </lineage>
</organism>
<name>A0A3B0BYU3_9FLAO</name>
<keyword evidence="2" id="KW-0176">Collagen</keyword>